<dbReference type="RefSeq" id="WP_237468061.1">
    <property type="nucleotide sequence ID" value="NZ_CAKLDI010000002.1"/>
</dbReference>
<evidence type="ECO:0000256" key="1">
    <source>
        <dbReference type="ARBA" id="ARBA00023015"/>
    </source>
</evidence>
<dbReference type="Gene3D" id="1.10.1660.10">
    <property type="match status" value="1"/>
</dbReference>
<dbReference type="InterPro" id="IPR047057">
    <property type="entry name" value="MerR_fam"/>
</dbReference>
<dbReference type="PANTHER" id="PTHR30204">
    <property type="entry name" value="REDOX-CYCLING DRUG-SENSING TRANSCRIPTIONAL ACTIVATOR SOXR"/>
    <property type="match status" value="1"/>
</dbReference>
<organism evidence="5 6">
    <name type="scientific">Vibrio stylophorae</name>
    <dbReference type="NCBI Taxonomy" id="659351"/>
    <lineage>
        <taxon>Bacteria</taxon>
        <taxon>Pseudomonadati</taxon>
        <taxon>Pseudomonadota</taxon>
        <taxon>Gammaproteobacteria</taxon>
        <taxon>Vibrionales</taxon>
        <taxon>Vibrionaceae</taxon>
        <taxon>Vibrio</taxon>
    </lineage>
</organism>
<dbReference type="InterPro" id="IPR009061">
    <property type="entry name" value="DNA-bd_dom_put_sf"/>
</dbReference>
<sequence length="268" mass="30249">MDSNAPLYAIRDVASMTGVNPVTLRAWQRRYGLINPQRSGKGHRLYSEQDLQNIRQIMALLEKGIAIRHVKSLLEKNLDGDDLLEGDLAQAKGIYDALAAKNLGRAMQLLNEAIKEYPIQVVHERLFTVLEQWLNEPPLAGSEIVKSLWHHCIYNRAQFLVQASLQQGSEKLYLVLMQGSLAHLGWWHALLLSQQGWQVIVLEGMREQLNTLDVLLEHSEALAIYSDAKLTAVQLHKLRQVAQHTGSDIRFYGLHAAQNLALMHEAVS</sequence>
<accession>A0ABM8ZX39</accession>
<dbReference type="CDD" id="cd01104">
    <property type="entry name" value="HTH_MlrA-CarA"/>
    <property type="match status" value="1"/>
</dbReference>
<dbReference type="Proteomes" id="UP000838672">
    <property type="component" value="Unassembled WGS sequence"/>
</dbReference>
<gene>
    <name evidence="5" type="primary">mlrA</name>
    <name evidence="5" type="ORF">VST7929_02859</name>
</gene>
<keyword evidence="6" id="KW-1185">Reference proteome</keyword>
<evidence type="ECO:0000256" key="3">
    <source>
        <dbReference type="ARBA" id="ARBA00023163"/>
    </source>
</evidence>
<evidence type="ECO:0000259" key="4">
    <source>
        <dbReference type="PROSITE" id="PS50937"/>
    </source>
</evidence>
<comment type="caution">
    <text evidence="5">The sequence shown here is derived from an EMBL/GenBank/DDBJ whole genome shotgun (WGS) entry which is preliminary data.</text>
</comment>
<reference evidence="5" key="1">
    <citation type="submission" date="2021-11" db="EMBL/GenBank/DDBJ databases">
        <authorList>
            <person name="Rodrigo-Torres L."/>
            <person name="Arahal R. D."/>
            <person name="Lucena T."/>
        </authorList>
    </citation>
    <scope>NUCLEOTIDE SEQUENCE</scope>
    <source>
        <strain evidence="5">CECT 7929</strain>
    </source>
</reference>
<proteinExistence type="predicted"/>
<protein>
    <submittedName>
        <fullName evidence="5">HTH-type transcriptional regulator MlrA</fullName>
    </submittedName>
</protein>
<evidence type="ECO:0000313" key="6">
    <source>
        <dbReference type="Proteomes" id="UP000838672"/>
    </source>
</evidence>
<dbReference type="Pfam" id="PF13411">
    <property type="entry name" value="MerR_1"/>
    <property type="match status" value="1"/>
</dbReference>
<dbReference type="PROSITE" id="PS50937">
    <property type="entry name" value="HTH_MERR_2"/>
    <property type="match status" value="1"/>
</dbReference>
<evidence type="ECO:0000256" key="2">
    <source>
        <dbReference type="ARBA" id="ARBA00023125"/>
    </source>
</evidence>
<feature type="domain" description="HTH merR-type" evidence="4">
    <location>
        <begin position="7"/>
        <end position="76"/>
    </location>
</feature>
<dbReference type="InterPro" id="IPR000551">
    <property type="entry name" value="MerR-type_HTH_dom"/>
</dbReference>
<keyword evidence="1" id="KW-0805">Transcription regulation</keyword>
<dbReference type="SMART" id="SM00422">
    <property type="entry name" value="HTH_MERR"/>
    <property type="match status" value="1"/>
</dbReference>
<keyword evidence="2" id="KW-0238">DNA-binding</keyword>
<name>A0ABM8ZX39_9VIBR</name>
<dbReference type="EMBL" id="CAKLDI010000002">
    <property type="protein sequence ID" value="CAH0535198.1"/>
    <property type="molecule type" value="Genomic_DNA"/>
</dbReference>
<dbReference type="SUPFAM" id="SSF46955">
    <property type="entry name" value="Putative DNA-binding domain"/>
    <property type="match status" value="1"/>
</dbReference>
<keyword evidence="3" id="KW-0804">Transcription</keyword>
<evidence type="ECO:0000313" key="5">
    <source>
        <dbReference type="EMBL" id="CAH0535198.1"/>
    </source>
</evidence>
<dbReference type="PANTHER" id="PTHR30204:SF67">
    <property type="entry name" value="HTH-TYPE TRANSCRIPTIONAL REGULATOR MLRA-RELATED"/>
    <property type="match status" value="1"/>
</dbReference>